<comment type="subcellular location">
    <subcellularLocation>
        <location evidence="1">Cell membrane</location>
        <topology evidence="1">Multi-pass membrane protein</topology>
    </subcellularLocation>
</comment>
<feature type="transmembrane region" description="Helical" evidence="6">
    <location>
        <begin position="277"/>
        <end position="294"/>
    </location>
</feature>
<feature type="transmembrane region" description="Helical" evidence="6">
    <location>
        <begin position="380"/>
        <end position="398"/>
    </location>
</feature>
<accession>A0A380JZ15</accession>
<feature type="transmembrane region" description="Helical" evidence="6">
    <location>
        <begin position="404"/>
        <end position="426"/>
    </location>
</feature>
<feature type="transmembrane region" description="Helical" evidence="6">
    <location>
        <begin position="158"/>
        <end position="175"/>
    </location>
</feature>
<feature type="transmembrane region" description="Helical" evidence="6">
    <location>
        <begin position="181"/>
        <end position="202"/>
    </location>
</feature>
<feature type="transmembrane region" description="Helical" evidence="6">
    <location>
        <begin position="462"/>
        <end position="484"/>
    </location>
</feature>
<feature type="transmembrane region" description="Helical" evidence="6">
    <location>
        <begin position="315"/>
        <end position="338"/>
    </location>
</feature>
<dbReference type="PANTHER" id="PTHR30250">
    <property type="entry name" value="PST FAMILY PREDICTED COLANIC ACID TRANSPORTER"/>
    <property type="match status" value="1"/>
</dbReference>
<keyword evidence="2" id="KW-1003">Cell membrane</keyword>
<evidence type="ECO:0000256" key="4">
    <source>
        <dbReference type="ARBA" id="ARBA00022989"/>
    </source>
</evidence>
<keyword evidence="5 6" id="KW-0472">Membrane</keyword>
<reference evidence="7 8" key="1">
    <citation type="submission" date="2018-06" db="EMBL/GenBank/DDBJ databases">
        <authorList>
            <consortium name="Pathogen Informatics"/>
            <person name="Doyle S."/>
        </authorList>
    </citation>
    <scope>NUCLEOTIDE SEQUENCE [LARGE SCALE GENOMIC DNA]</scope>
    <source>
        <strain evidence="7 8">NCTC4670</strain>
    </source>
</reference>
<dbReference type="InterPro" id="IPR002797">
    <property type="entry name" value="Polysacc_synth"/>
</dbReference>
<keyword evidence="4 6" id="KW-1133">Transmembrane helix</keyword>
<feature type="transmembrane region" description="Helical" evidence="6">
    <location>
        <begin position="438"/>
        <end position="456"/>
    </location>
</feature>
<feature type="transmembrane region" description="Helical" evidence="6">
    <location>
        <begin position="223"/>
        <end position="246"/>
    </location>
</feature>
<evidence type="ECO:0000313" key="7">
    <source>
        <dbReference type="EMBL" id="SUN52035.1"/>
    </source>
</evidence>
<evidence type="ECO:0000256" key="2">
    <source>
        <dbReference type="ARBA" id="ARBA00022475"/>
    </source>
</evidence>
<feature type="transmembrane region" description="Helical" evidence="6">
    <location>
        <begin position="83"/>
        <end position="105"/>
    </location>
</feature>
<proteinExistence type="predicted"/>
<evidence type="ECO:0000256" key="6">
    <source>
        <dbReference type="SAM" id="Phobius"/>
    </source>
</evidence>
<dbReference type="PANTHER" id="PTHR30250:SF29">
    <property type="entry name" value="POLYSACCHARIDE BIOSYNTHESIS PROTEIN C-TERMINAL DOMAIN-CONTAINING PROTEIN"/>
    <property type="match status" value="1"/>
</dbReference>
<dbReference type="Proteomes" id="UP000254797">
    <property type="component" value="Unassembled WGS sequence"/>
</dbReference>
<dbReference type="Pfam" id="PF01943">
    <property type="entry name" value="Polysacc_synt"/>
    <property type="match status" value="1"/>
</dbReference>
<organism evidence="7 8">
    <name type="scientific">Streptococcus dysgalactiae subsp. dysgalactiae</name>
    <dbReference type="NCBI Taxonomy" id="99822"/>
    <lineage>
        <taxon>Bacteria</taxon>
        <taxon>Bacillati</taxon>
        <taxon>Bacillota</taxon>
        <taxon>Bacilli</taxon>
        <taxon>Lactobacillales</taxon>
        <taxon>Streptococcaceae</taxon>
        <taxon>Streptococcus</taxon>
    </lineage>
</organism>
<feature type="transmembrane region" description="Helical" evidence="6">
    <location>
        <begin position="52"/>
        <end position="71"/>
    </location>
</feature>
<sequence>MRLNSEKQPQPLKQASLLIVVSGLVSKILAATYRIPYQNLVGDRGFYAYQQIYPFLAIISALSLSALPNLIASMAQKKDEDQLTVFMTLQFVMSFGCFLILFLRYQQLAEWMGAPKLGTAISLTSIALLMTPFISFYRGLAQADLNMTPTAISQMLEQIIRVIIIVASAVCYFVFDWTIYTTANVAASGNMIASFTVLGYLAKKSSFSIKPYVRKFSLPLRAYHQLGLSSLVFILFSIYLLLFQLVDALFIKNSLVSAGYSNQLAEMTKGIFDRGQPLVQFGLIFSTAFFTSYLPKLTHLHQQKQQMYDQLSQDFLAFIFYFNVTLTAGFISILHLMNRVLFEDNKGWKALVYYIITINLISLIQFFYQKCFIENRVRHSLMMLLVGLSCKLGLTPVLTYHYGILGSSLSTVIPLGLVFICYAYTIPMSWNCAKNGKFWLTLTLMIGFVLTCQVMLPIEGRLGGFISIVLSSAVGVISFIMICWRYKVFDEKIWSFLPFKK</sequence>
<dbReference type="InterPro" id="IPR050833">
    <property type="entry name" value="Poly_Biosynth_Transport"/>
</dbReference>
<dbReference type="AlphaFoldDB" id="A0A380JZ15"/>
<feature type="transmembrane region" description="Helical" evidence="6">
    <location>
        <begin position="350"/>
        <end position="368"/>
    </location>
</feature>
<dbReference type="GO" id="GO:0005886">
    <property type="term" value="C:plasma membrane"/>
    <property type="evidence" value="ECO:0007669"/>
    <property type="project" value="UniProtKB-SubCell"/>
</dbReference>
<evidence type="ECO:0000313" key="8">
    <source>
        <dbReference type="Proteomes" id="UP000254797"/>
    </source>
</evidence>
<evidence type="ECO:0000256" key="5">
    <source>
        <dbReference type="ARBA" id="ARBA00023136"/>
    </source>
</evidence>
<dbReference type="RefSeq" id="WP_115246994.1">
    <property type="nucleotide sequence ID" value="NZ_UHFG01000004.1"/>
</dbReference>
<evidence type="ECO:0000256" key="3">
    <source>
        <dbReference type="ARBA" id="ARBA00022692"/>
    </source>
</evidence>
<protein>
    <submittedName>
        <fullName evidence="7">Polysaccharide biosynthesis protein</fullName>
    </submittedName>
</protein>
<dbReference type="EMBL" id="UHFG01000004">
    <property type="protein sequence ID" value="SUN52035.1"/>
    <property type="molecule type" value="Genomic_DNA"/>
</dbReference>
<feature type="transmembrane region" description="Helical" evidence="6">
    <location>
        <begin position="117"/>
        <end position="137"/>
    </location>
</feature>
<keyword evidence="3 6" id="KW-0812">Transmembrane</keyword>
<evidence type="ECO:0000256" key="1">
    <source>
        <dbReference type="ARBA" id="ARBA00004651"/>
    </source>
</evidence>
<name>A0A380JZ15_STRDY</name>
<feature type="transmembrane region" description="Helical" evidence="6">
    <location>
        <begin position="12"/>
        <end position="32"/>
    </location>
</feature>
<gene>
    <name evidence="7" type="primary">ytgP_2</name>
    <name evidence="7" type="ORF">NCTC4670_02372</name>
</gene>